<dbReference type="SUPFAM" id="SSF53098">
    <property type="entry name" value="Ribonuclease H-like"/>
    <property type="match status" value="1"/>
</dbReference>
<dbReference type="OMA" id="AHEDAYF"/>
<dbReference type="PANTHER" id="PTHR48475">
    <property type="entry name" value="RIBONUCLEASE H"/>
    <property type="match status" value="1"/>
</dbReference>
<gene>
    <name evidence="2" type="primary">LOC107787260</name>
</gene>
<dbReference type="Pfam" id="PF13456">
    <property type="entry name" value="RVT_3"/>
    <property type="match status" value="1"/>
</dbReference>
<dbReference type="KEGG" id="nta:107787260"/>
<feature type="domain" description="RNase H type-1" evidence="1">
    <location>
        <begin position="76"/>
        <end position="182"/>
    </location>
</feature>
<dbReference type="GO" id="GO:0003676">
    <property type="term" value="F:nucleic acid binding"/>
    <property type="evidence" value="ECO:0007669"/>
    <property type="project" value="InterPro"/>
</dbReference>
<proteinExistence type="predicted"/>
<dbReference type="Gene3D" id="3.30.420.10">
    <property type="entry name" value="Ribonuclease H-like superfamily/Ribonuclease H"/>
    <property type="match status" value="1"/>
</dbReference>
<sequence length="194" mass="21965">MFFNGAAKRWEERSALERLASVGVKNKRLKKELHSKNGKADYESANTIVLEAKAHTVLKKTRKSDQEKLSYFKGVGIGVVLILESGQHYHISSKIGFPCTNNMAEYEACILGILVTVDMNIKELFVIGDSDILIHQVQGEWSTKNVKIISYLHCVKELCKKFMKIDLKNVPRIQNKFVDALTTLSSMIQHPDKN</sequence>
<organism evidence="2">
    <name type="scientific">Nicotiana tabacum</name>
    <name type="common">Common tobacco</name>
    <dbReference type="NCBI Taxonomy" id="4097"/>
    <lineage>
        <taxon>Eukaryota</taxon>
        <taxon>Viridiplantae</taxon>
        <taxon>Streptophyta</taxon>
        <taxon>Embryophyta</taxon>
        <taxon>Tracheophyta</taxon>
        <taxon>Spermatophyta</taxon>
        <taxon>Magnoliopsida</taxon>
        <taxon>eudicotyledons</taxon>
        <taxon>Gunneridae</taxon>
        <taxon>Pentapetalae</taxon>
        <taxon>asterids</taxon>
        <taxon>lamiids</taxon>
        <taxon>Solanales</taxon>
        <taxon>Solanaceae</taxon>
        <taxon>Nicotianoideae</taxon>
        <taxon>Nicotianeae</taxon>
        <taxon>Nicotiana</taxon>
    </lineage>
</organism>
<dbReference type="AlphaFoldDB" id="A0A1S3ZJ27"/>
<name>A0A1S3ZJ27_TOBAC</name>
<dbReference type="PaxDb" id="4097-A0A1S3ZJ27"/>
<evidence type="ECO:0000313" key="2">
    <source>
        <dbReference type="RefSeq" id="XP_016464297.1"/>
    </source>
</evidence>
<dbReference type="CDD" id="cd09279">
    <property type="entry name" value="RNase_HI_like"/>
    <property type="match status" value="1"/>
</dbReference>
<dbReference type="GO" id="GO:0004523">
    <property type="term" value="F:RNA-DNA hybrid ribonuclease activity"/>
    <property type="evidence" value="ECO:0007669"/>
    <property type="project" value="InterPro"/>
</dbReference>
<dbReference type="STRING" id="4097.A0A1S3ZJ27"/>
<dbReference type="PANTHER" id="PTHR48475:SF1">
    <property type="entry name" value="RNASE H TYPE-1 DOMAIN-CONTAINING PROTEIN"/>
    <property type="match status" value="1"/>
</dbReference>
<accession>A0A1S3ZJ27</accession>
<dbReference type="RefSeq" id="XP_016464297.1">
    <property type="nucleotide sequence ID" value="XM_016608811.1"/>
</dbReference>
<protein>
    <recommendedName>
        <fullName evidence="1">RNase H type-1 domain-containing protein</fullName>
    </recommendedName>
</protein>
<dbReference type="InterPro" id="IPR012337">
    <property type="entry name" value="RNaseH-like_sf"/>
</dbReference>
<reference evidence="2" key="1">
    <citation type="submission" date="2025-08" db="UniProtKB">
        <authorList>
            <consortium name="RefSeq"/>
        </authorList>
    </citation>
    <scope>IDENTIFICATION</scope>
</reference>
<dbReference type="InterPro" id="IPR036397">
    <property type="entry name" value="RNaseH_sf"/>
</dbReference>
<dbReference type="OrthoDB" id="1740934at2759"/>
<evidence type="ECO:0000259" key="1">
    <source>
        <dbReference type="Pfam" id="PF13456"/>
    </source>
</evidence>
<dbReference type="InterPro" id="IPR002156">
    <property type="entry name" value="RNaseH_domain"/>
</dbReference>